<proteinExistence type="predicted"/>
<dbReference type="InterPro" id="IPR010385">
    <property type="entry name" value="DUF982"/>
</dbReference>
<evidence type="ECO:0008006" key="3">
    <source>
        <dbReference type="Google" id="ProtNLM"/>
    </source>
</evidence>
<gene>
    <name evidence="1" type="ORF">PEL8287_03913</name>
</gene>
<dbReference type="AlphaFoldDB" id="A0A1Y5TUK5"/>
<protein>
    <recommendedName>
        <fullName evidence="3">DUF982 domain-containing protein</fullName>
    </recommendedName>
</protein>
<evidence type="ECO:0000313" key="2">
    <source>
        <dbReference type="Proteomes" id="UP000193827"/>
    </source>
</evidence>
<name>A0A1Y5TUK5_9RHOB</name>
<dbReference type="RefSeq" id="WP_176228708.1">
    <property type="nucleotide sequence ID" value="NZ_FWFL01000021.1"/>
</dbReference>
<reference evidence="1 2" key="1">
    <citation type="submission" date="2017-03" db="EMBL/GenBank/DDBJ databases">
        <authorList>
            <person name="Afonso C.L."/>
            <person name="Miller P.J."/>
            <person name="Scott M.A."/>
            <person name="Spackman E."/>
            <person name="Goraichik I."/>
            <person name="Dimitrov K.M."/>
            <person name="Suarez D.L."/>
            <person name="Swayne D.E."/>
        </authorList>
    </citation>
    <scope>NUCLEOTIDE SEQUENCE [LARGE SCALE GENOMIC DNA]</scope>
    <source>
        <strain evidence="1 2">CECT 8287</strain>
    </source>
</reference>
<dbReference type="Proteomes" id="UP000193827">
    <property type="component" value="Unassembled WGS sequence"/>
</dbReference>
<organism evidence="1 2">
    <name type="scientific">Roseovarius litorisediminis</name>
    <dbReference type="NCBI Taxonomy" id="1312363"/>
    <lineage>
        <taxon>Bacteria</taxon>
        <taxon>Pseudomonadati</taxon>
        <taxon>Pseudomonadota</taxon>
        <taxon>Alphaproteobacteria</taxon>
        <taxon>Rhodobacterales</taxon>
        <taxon>Roseobacteraceae</taxon>
        <taxon>Roseovarius</taxon>
    </lineage>
</organism>
<keyword evidence="2" id="KW-1185">Reference proteome</keyword>
<dbReference type="Pfam" id="PF06169">
    <property type="entry name" value="DUF982"/>
    <property type="match status" value="1"/>
</dbReference>
<dbReference type="Gene3D" id="6.10.250.730">
    <property type="match status" value="1"/>
</dbReference>
<sequence>MIVRKVIPILNGPKKVIEINWGKPLTLILSPKGGSQKFTTIEQACYWLRKKWPVADHHRDLALEQVDAAMHCLTTVGAARKAFIAAAKTAGFKLGPTGFDADAVT</sequence>
<evidence type="ECO:0000313" key="1">
    <source>
        <dbReference type="EMBL" id="SLN70512.1"/>
    </source>
</evidence>
<accession>A0A1Y5TUK5</accession>
<dbReference type="EMBL" id="FWFL01000021">
    <property type="protein sequence ID" value="SLN70512.1"/>
    <property type="molecule type" value="Genomic_DNA"/>
</dbReference>